<comment type="subunit">
    <text evidence="7">Component of the mitochondrial contact site and cristae organizing system (MICOS) complex.</text>
</comment>
<feature type="compositionally biased region" description="Low complexity" evidence="8">
    <location>
        <begin position="417"/>
        <end position="431"/>
    </location>
</feature>
<feature type="compositionally biased region" description="Basic and acidic residues" evidence="8">
    <location>
        <begin position="344"/>
        <end position="355"/>
    </location>
</feature>
<organism evidence="9 10">
    <name type="scientific">Oryzias sinensis</name>
    <name type="common">Chinese medaka</name>
    <dbReference type="NCBI Taxonomy" id="183150"/>
    <lineage>
        <taxon>Eukaryota</taxon>
        <taxon>Metazoa</taxon>
        <taxon>Chordata</taxon>
        <taxon>Craniata</taxon>
        <taxon>Vertebrata</taxon>
        <taxon>Euteleostomi</taxon>
        <taxon>Actinopterygii</taxon>
        <taxon>Neopterygii</taxon>
        <taxon>Teleostei</taxon>
        <taxon>Neoteleostei</taxon>
        <taxon>Acanthomorphata</taxon>
        <taxon>Ovalentaria</taxon>
        <taxon>Atherinomorphae</taxon>
        <taxon>Beloniformes</taxon>
        <taxon>Adrianichthyidae</taxon>
        <taxon>Oryziinae</taxon>
        <taxon>Oryzias</taxon>
    </lineage>
</organism>
<feature type="transmembrane region" description="Helical" evidence="7">
    <location>
        <begin position="27"/>
        <end position="52"/>
    </location>
</feature>
<comment type="subcellular location">
    <subcellularLocation>
        <location evidence="7">Mitochondrion inner membrane</location>
    </subcellularLocation>
    <subcellularLocation>
        <location evidence="1">Mitochondrion membrane</location>
    </subcellularLocation>
</comment>
<keyword evidence="7" id="KW-0999">Mitochondrion inner membrane</keyword>
<evidence type="ECO:0000256" key="5">
    <source>
        <dbReference type="ARBA" id="ARBA00023128"/>
    </source>
</evidence>
<evidence type="ECO:0000256" key="8">
    <source>
        <dbReference type="SAM" id="MobiDB-lite"/>
    </source>
</evidence>
<comment type="function">
    <text evidence="7">Component of the MICOS complex, a large protein complex of the mitochondrial inner membrane that plays crucial roles in the maintenance of crista junctions, inner membrane architecture, and formation of contact sites to the outer membrane.</text>
</comment>
<dbReference type="Ensembl" id="ENSOSIT00000044866.1">
    <property type="protein sequence ID" value="ENSOSIP00000042625.1"/>
    <property type="gene ID" value="ENSOSIG00000020551.1"/>
</dbReference>
<evidence type="ECO:0000313" key="9">
    <source>
        <dbReference type="Ensembl" id="ENSOSIP00000042625.1"/>
    </source>
</evidence>
<sequence length="463" mass="48904">MAVVCQVSDEWSRARPGRSRRRERGRWSAVMAAKVAMVAVPAVLGIASIRVYRTNEEPVDGLVPRSKLNIYTPLPDSAQATFVPESPGVIERGVSVTRQSIVPLVQAVKDACVYVKKGSVNIYHGGEDVYYYLIEPPPEFLPRFGTITMAGLLGMFLARKGSRFKRLAVPLGLMSAAASVCYPAQAVAALKVTGKKVYAAGRWSGAVASSLLASKKPVSTEILASQPQAATEPNPEDASLQSPVITESDMSATASYEPVVAVTTEEEPSGTLTEISTHQPPTEPSSGIFLSDVDSCLPVSVTHNYTKISADQGGLPPCAGSFGDSLPGETLISPPSDESAAPARSEEELNEKQAFDDDSAESTAYTQTEATEEVPVESSSEISADVESRPPPSGTSDPETSDVPSDPAGDSAEPVVESEPQQSSAQQPATESSKEGSGFKPDPALMDFGQSSPEDEDLYSTRS</sequence>
<dbReference type="GO" id="GO:0061617">
    <property type="term" value="C:MICOS complex"/>
    <property type="evidence" value="ECO:0007669"/>
    <property type="project" value="UniProtKB-UniRule"/>
</dbReference>
<protein>
    <recommendedName>
        <fullName evidence="7">MICOS complex subunit</fullName>
    </recommendedName>
</protein>
<evidence type="ECO:0000313" key="10">
    <source>
        <dbReference type="Proteomes" id="UP000694383"/>
    </source>
</evidence>
<evidence type="ECO:0000256" key="3">
    <source>
        <dbReference type="ARBA" id="ARBA00022692"/>
    </source>
</evidence>
<dbReference type="InterPro" id="IPR019166">
    <property type="entry name" value="MIC26/MIC27"/>
</dbReference>
<dbReference type="GeneTree" id="ENSGT00530000063666"/>
<name>A0A8C7ZIG1_9TELE</name>
<feature type="region of interest" description="Disordered" evidence="8">
    <location>
        <begin position="319"/>
        <end position="463"/>
    </location>
</feature>
<evidence type="ECO:0000256" key="4">
    <source>
        <dbReference type="ARBA" id="ARBA00022989"/>
    </source>
</evidence>
<feature type="compositionally biased region" description="Acidic residues" evidence="8">
    <location>
        <begin position="453"/>
        <end position="463"/>
    </location>
</feature>
<keyword evidence="4 7" id="KW-1133">Transmembrane helix</keyword>
<feature type="compositionally biased region" description="Polar residues" evidence="8">
    <location>
        <begin position="270"/>
        <end position="280"/>
    </location>
</feature>
<dbReference type="InterPro" id="IPR033182">
    <property type="entry name" value="MIC26/MIC27_animal"/>
</dbReference>
<accession>A0A8C7ZIG1</accession>
<keyword evidence="6 7" id="KW-0472">Membrane</keyword>
<proteinExistence type="inferred from homology"/>
<keyword evidence="3 7" id="KW-0812">Transmembrane</keyword>
<reference evidence="9" key="1">
    <citation type="submission" date="2025-08" db="UniProtKB">
        <authorList>
            <consortium name="Ensembl"/>
        </authorList>
    </citation>
    <scope>IDENTIFICATION</scope>
</reference>
<evidence type="ECO:0000256" key="6">
    <source>
        <dbReference type="ARBA" id="ARBA00023136"/>
    </source>
</evidence>
<evidence type="ECO:0000256" key="7">
    <source>
        <dbReference type="RuleBase" id="RU363021"/>
    </source>
</evidence>
<keyword evidence="10" id="KW-1185">Reference proteome</keyword>
<evidence type="ECO:0000256" key="2">
    <source>
        <dbReference type="ARBA" id="ARBA00010904"/>
    </source>
</evidence>
<dbReference type="PANTHER" id="PTHR14564">
    <property type="entry name" value="MICOS COMPLEX SUBUNIT MIC26 / MIC27 FAMILY MEMBER"/>
    <property type="match status" value="1"/>
</dbReference>
<dbReference type="GO" id="GO:0042407">
    <property type="term" value="P:cristae formation"/>
    <property type="evidence" value="ECO:0007669"/>
    <property type="project" value="InterPro"/>
</dbReference>
<evidence type="ECO:0000256" key="1">
    <source>
        <dbReference type="ARBA" id="ARBA00004325"/>
    </source>
</evidence>
<keyword evidence="5 7" id="KW-0496">Mitochondrion</keyword>
<dbReference type="Proteomes" id="UP000694383">
    <property type="component" value="Unplaced"/>
</dbReference>
<comment type="similarity">
    <text evidence="2">Belongs to the apolipoprotein O/MICOS complex subunit Mic27 family.</text>
</comment>
<reference evidence="9" key="2">
    <citation type="submission" date="2025-09" db="UniProtKB">
        <authorList>
            <consortium name="Ensembl"/>
        </authorList>
    </citation>
    <scope>IDENTIFICATION</scope>
</reference>
<dbReference type="AlphaFoldDB" id="A0A8C7ZIG1"/>
<feature type="region of interest" description="Disordered" evidence="8">
    <location>
        <begin position="263"/>
        <end position="289"/>
    </location>
</feature>
<dbReference type="Pfam" id="PF09769">
    <property type="entry name" value="ApoO"/>
    <property type="match status" value="1"/>
</dbReference>